<feature type="compositionally biased region" description="Polar residues" evidence="1">
    <location>
        <begin position="273"/>
        <end position="283"/>
    </location>
</feature>
<proteinExistence type="predicted"/>
<feature type="region of interest" description="Disordered" evidence="1">
    <location>
        <begin position="256"/>
        <end position="283"/>
    </location>
</feature>
<name>A0A135UKC9_9PEZI</name>
<reference evidence="2 3" key="1">
    <citation type="submission" date="2014-02" db="EMBL/GenBank/DDBJ databases">
        <title>The genome sequence of Colletotrichum nymphaeae SA-01.</title>
        <authorList>
            <person name="Baroncelli R."/>
            <person name="Thon M.R."/>
        </authorList>
    </citation>
    <scope>NUCLEOTIDE SEQUENCE [LARGE SCALE GENOMIC DNA]</scope>
    <source>
        <strain evidence="2 3">SA-01</strain>
    </source>
</reference>
<feature type="region of interest" description="Disordered" evidence="1">
    <location>
        <begin position="1"/>
        <end position="24"/>
    </location>
</feature>
<dbReference type="PROSITE" id="PS51257">
    <property type="entry name" value="PROKAR_LIPOPROTEIN"/>
    <property type="match status" value="1"/>
</dbReference>
<dbReference type="EMBL" id="JEMN01000469">
    <property type="protein sequence ID" value="KXH60850.1"/>
    <property type="molecule type" value="Genomic_DNA"/>
</dbReference>
<sequence>MRMGATLSPSITASSCGGGRQTPSRPTLDWNHTFHTFYPYGESVGFAVVPDLAPAMHEVDGPPARPRQQRPWARPWNNCVSLVPGLWLSAPPLWHSTAPLPTRRWLGAHRGIRVTKGGRIAFPSPCHPTSQSVTSTVSPVNQSVSHPVLRSTVIPSARSLAFGSATTVTAPARIHGQGSCQQRNGHLFRLPTVPMPSNRASHPVSNAMELRAAILVAQSALYATDTCWMLARCAERPEPDGPGLRVPGFARAWGGRGPFQQTAADVGAASPPLSRTVSISGQD</sequence>
<protein>
    <submittedName>
        <fullName evidence="2">Uncharacterized protein</fullName>
    </submittedName>
</protein>
<dbReference type="Proteomes" id="UP000070054">
    <property type="component" value="Unassembled WGS sequence"/>
</dbReference>
<evidence type="ECO:0000313" key="3">
    <source>
        <dbReference type="Proteomes" id="UP000070054"/>
    </source>
</evidence>
<accession>A0A135UKC9</accession>
<feature type="compositionally biased region" description="Polar residues" evidence="1">
    <location>
        <begin position="7"/>
        <end position="24"/>
    </location>
</feature>
<evidence type="ECO:0000256" key="1">
    <source>
        <dbReference type="SAM" id="MobiDB-lite"/>
    </source>
</evidence>
<dbReference type="AlphaFoldDB" id="A0A135UKC9"/>
<comment type="caution">
    <text evidence="2">The sequence shown here is derived from an EMBL/GenBank/DDBJ whole genome shotgun (WGS) entry which is preliminary data.</text>
</comment>
<evidence type="ECO:0000313" key="2">
    <source>
        <dbReference type="EMBL" id="KXH60850.1"/>
    </source>
</evidence>
<keyword evidence="3" id="KW-1185">Reference proteome</keyword>
<gene>
    <name evidence="2" type="ORF">CNYM01_12176</name>
</gene>
<organism evidence="2 3">
    <name type="scientific">Colletotrichum nymphaeae SA-01</name>
    <dbReference type="NCBI Taxonomy" id="1460502"/>
    <lineage>
        <taxon>Eukaryota</taxon>
        <taxon>Fungi</taxon>
        <taxon>Dikarya</taxon>
        <taxon>Ascomycota</taxon>
        <taxon>Pezizomycotina</taxon>
        <taxon>Sordariomycetes</taxon>
        <taxon>Hypocreomycetidae</taxon>
        <taxon>Glomerellales</taxon>
        <taxon>Glomerellaceae</taxon>
        <taxon>Colletotrichum</taxon>
        <taxon>Colletotrichum acutatum species complex</taxon>
    </lineage>
</organism>